<evidence type="ECO:0000259" key="11">
    <source>
        <dbReference type="PROSITE" id="PS50089"/>
    </source>
</evidence>
<evidence type="ECO:0000259" key="12">
    <source>
        <dbReference type="PROSITE" id="PS51873"/>
    </source>
</evidence>
<keyword evidence="3" id="KW-0808">Transferase</keyword>
<keyword evidence="14" id="KW-1185">Reference proteome</keyword>
<dbReference type="GO" id="GO:0008270">
    <property type="term" value="F:zinc ion binding"/>
    <property type="evidence" value="ECO:0007669"/>
    <property type="project" value="UniProtKB-KW"/>
</dbReference>
<feature type="domain" description="RING-type" evidence="11">
    <location>
        <begin position="292"/>
        <end position="337"/>
    </location>
</feature>
<feature type="region of interest" description="Disordered" evidence="10">
    <location>
        <begin position="1"/>
        <end position="248"/>
    </location>
</feature>
<evidence type="ECO:0000256" key="2">
    <source>
        <dbReference type="ARBA" id="ARBA00012251"/>
    </source>
</evidence>
<feature type="compositionally biased region" description="Basic and acidic residues" evidence="10">
    <location>
        <begin position="209"/>
        <end position="218"/>
    </location>
</feature>
<evidence type="ECO:0000313" key="14">
    <source>
        <dbReference type="Proteomes" id="UP001172155"/>
    </source>
</evidence>
<evidence type="ECO:0000256" key="9">
    <source>
        <dbReference type="PROSITE-ProRule" id="PRU00175"/>
    </source>
</evidence>
<comment type="catalytic activity">
    <reaction evidence="1">
        <text>[E2 ubiquitin-conjugating enzyme]-S-ubiquitinyl-L-cysteine + [acceptor protein]-L-lysine = [E2 ubiquitin-conjugating enzyme]-L-cysteine + [acceptor protein]-N(6)-ubiquitinyl-L-lysine.</text>
        <dbReference type="EC" id="2.3.2.31"/>
    </reaction>
</comment>
<dbReference type="InterPro" id="IPR031127">
    <property type="entry name" value="E3_UB_ligase_RBR"/>
</dbReference>
<dbReference type="GO" id="GO:0061630">
    <property type="term" value="F:ubiquitin protein ligase activity"/>
    <property type="evidence" value="ECO:0007669"/>
    <property type="project" value="UniProtKB-EC"/>
</dbReference>
<evidence type="ECO:0000256" key="5">
    <source>
        <dbReference type="ARBA" id="ARBA00022737"/>
    </source>
</evidence>
<dbReference type="EC" id="2.3.2.31" evidence="2"/>
<proteinExistence type="predicted"/>
<keyword evidence="5" id="KW-0677">Repeat</keyword>
<evidence type="ECO:0000256" key="3">
    <source>
        <dbReference type="ARBA" id="ARBA00022679"/>
    </source>
</evidence>
<organism evidence="13 14">
    <name type="scientific">Schizothecium vesticola</name>
    <dbReference type="NCBI Taxonomy" id="314040"/>
    <lineage>
        <taxon>Eukaryota</taxon>
        <taxon>Fungi</taxon>
        <taxon>Dikarya</taxon>
        <taxon>Ascomycota</taxon>
        <taxon>Pezizomycotina</taxon>
        <taxon>Sordariomycetes</taxon>
        <taxon>Sordariomycetidae</taxon>
        <taxon>Sordariales</taxon>
        <taxon>Schizotheciaceae</taxon>
        <taxon>Schizothecium</taxon>
    </lineage>
</organism>
<feature type="compositionally biased region" description="Low complexity" evidence="10">
    <location>
        <begin position="232"/>
        <end position="248"/>
    </location>
</feature>
<dbReference type="SMART" id="SM00647">
    <property type="entry name" value="IBR"/>
    <property type="match status" value="1"/>
</dbReference>
<evidence type="ECO:0000256" key="4">
    <source>
        <dbReference type="ARBA" id="ARBA00022723"/>
    </source>
</evidence>
<evidence type="ECO:0000313" key="13">
    <source>
        <dbReference type="EMBL" id="KAK0746616.1"/>
    </source>
</evidence>
<feature type="compositionally biased region" description="Low complexity" evidence="10">
    <location>
        <begin position="65"/>
        <end position="87"/>
    </location>
</feature>
<feature type="compositionally biased region" description="Basic residues" evidence="10">
    <location>
        <begin position="159"/>
        <end position="169"/>
    </location>
</feature>
<dbReference type="PROSITE" id="PS51873">
    <property type="entry name" value="TRIAD"/>
    <property type="match status" value="1"/>
</dbReference>
<dbReference type="InterPro" id="IPR001841">
    <property type="entry name" value="Znf_RING"/>
</dbReference>
<accession>A0AA40EWD0</accession>
<evidence type="ECO:0000256" key="6">
    <source>
        <dbReference type="ARBA" id="ARBA00022771"/>
    </source>
</evidence>
<gene>
    <name evidence="13" type="ORF">B0T18DRAFT_155660</name>
</gene>
<evidence type="ECO:0000256" key="8">
    <source>
        <dbReference type="ARBA" id="ARBA00022833"/>
    </source>
</evidence>
<dbReference type="InterPro" id="IPR002867">
    <property type="entry name" value="IBR_dom"/>
</dbReference>
<dbReference type="PROSITE" id="PS00518">
    <property type="entry name" value="ZF_RING_1"/>
    <property type="match status" value="1"/>
</dbReference>
<reference evidence="13" key="1">
    <citation type="submission" date="2023-06" db="EMBL/GenBank/DDBJ databases">
        <title>Genome-scale phylogeny and comparative genomics of the fungal order Sordariales.</title>
        <authorList>
            <consortium name="Lawrence Berkeley National Laboratory"/>
            <person name="Hensen N."/>
            <person name="Bonometti L."/>
            <person name="Westerberg I."/>
            <person name="Brannstrom I.O."/>
            <person name="Guillou S."/>
            <person name="Cros-Aarteil S."/>
            <person name="Calhoun S."/>
            <person name="Haridas S."/>
            <person name="Kuo A."/>
            <person name="Mondo S."/>
            <person name="Pangilinan J."/>
            <person name="Riley R."/>
            <person name="LaButti K."/>
            <person name="Andreopoulos B."/>
            <person name="Lipzen A."/>
            <person name="Chen C."/>
            <person name="Yanf M."/>
            <person name="Daum C."/>
            <person name="Ng V."/>
            <person name="Clum A."/>
            <person name="Steindorff A."/>
            <person name="Ohm R."/>
            <person name="Martin F."/>
            <person name="Silar P."/>
            <person name="Natvig D."/>
            <person name="Lalanne C."/>
            <person name="Gautier V."/>
            <person name="Ament-velasquez S.L."/>
            <person name="Kruys A."/>
            <person name="Hutchinson M.I."/>
            <person name="Powell A.J."/>
            <person name="Barry K."/>
            <person name="Miller A.N."/>
            <person name="Grigoriev I.V."/>
            <person name="Debuchy R."/>
            <person name="Gladieux P."/>
            <person name="Thoren M.H."/>
            <person name="Johannesson H."/>
        </authorList>
    </citation>
    <scope>NUCLEOTIDE SEQUENCE</scope>
    <source>
        <strain evidence="13">SMH3187-1</strain>
    </source>
</reference>
<dbReference type="GO" id="GO:0016567">
    <property type="term" value="P:protein ubiquitination"/>
    <property type="evidence" value="ECO:0007669"/>
    <property type="project" value="InterPro"/>
</dbReference>
<dbReference type="EMBL" id="JAUKUD010000004">
    <property type="protein sequence ID" value="KAK0746616.1"/>
    <property type="molecule type" value="Genomic_DNA"/>
</dbReference>
<keyword evidence="7" id="KW-0833">Ubl conjugation pathway</keyword>
<protein>
    <recommendedName>
        <fullName evidence="2">RBR-type E3 ubiquitin transferase</fullName>
        <ecNumber evidence="2">2.3.2.31</ecNumber>
    </recommendedName>
</protein>
<sequence length="529" mass="59722">MRVPNASVPLMAREPPVQHHPAPPHPYSRHPPYAYGDEDEDDEPPQSRPRSGPDSRRSRSRRDVSPQSHYYRSTPVSRRSPRTSVSESEYETDVTMDSDDERHVRPPPHHGKAVDVAPVSHSLMHERLNRNRVIYEEEEAVDDRPESSYQRPRSPSRQPSRRPSHHHSQKSSGKLDRLQYQRPRNDYREEDDVVDDEPSHYAPRRPSRIHPDHEREGFASRPPSIKRAHTTAGGSHMASSHSLGSSTRRSTFDNTFGFPLHQSAPDRSARLFVPVRSCAAEFCPDCLCSVSCVVCKDKIGSPRETTSLECGHHMCNQCLKHSFRVSLTDPKALAPRCCKVDIPPKHVAKLFDGAFHHDWHQKFSERPALAPASARGRLFCPSPRCGTVIRNEDIRQDGGHRHGRCSRCKTKVCCTCHEHWHHPRDCPGDVDAERSFEPARVEDRTLQQRCHRCDTVVDFKEGRSHMTCNRCGGESCTACGDKYKACNCPPAWSNDSLEAEPAEYMDAPAIAAVTARPNPFAGRAGRAKS</sequence>
<keyword evidence="6 9" id="KW-0863">Zinc-finger</keyword>
<evidence type="ECO:0000256" key="1">
    <source>
        <dbReference type="ARBA" id="ARBA00001798"/>
    </source>
</evidence>
<feature type="compositionally biased region" description="Low complexity" evidence="10">
    <location>
        <begin position="147"/>
        <end position="158"/>
    </location>
</feature>
<feature type="domain" description="RING-type" evidence="12">
    <location>
        <begin position="288"/>
        <end position="499"/>
    </location>
</feature>
<dbReference type="SUPFAM" id="SSF57850">
    <property type="entry name" value="RING/U-box"/>
    <property type="match status" value="3"/>
</dbReference>
<dbReference type="PROSITE" id="PS50089">
    <property type="entry name" value="ZF_RING_2"/>
    <property type="match status" value="1"/>
</dbReference>
<feature type="compositionally biased region" description="Basic and acidic residues" evidence="10">
    <location>
        <begin position="123"/>
        <end position="135"/>
    </location>
</feature>
<dbReference type="InterPro" id="IPR044066">
    <property type="entry name" value="TRIAD_supradom"/>
</dbReference>
<keyword evidence="8" id="KW-0862">Zinc</keyword>
<feature type="compositionally biased region" description="Basic and acidic residues" evidence="10">
    <location>
        <begin position="173"/>
        <end position="187"/>
    </location>
</feature>
<dbReference type="Pfam" id="PF01485">
    <property type="entry name" value="IBR"/>
    <property type="match status" value="1"/>
</dbReference>
<evidence type="ECO:0000256" key="7">
    <source>
        <dbReference type="ARBA" id="ARBA00022786"/>
    </source>
</evidence>
<dbReference type="AlphaFoldDB" id="A0AA40EWD0"/>
<feature type="compositionally biased region" description="Acidic residues" evidence="10">
    <location>
        <begin position="88"/>
        <end position="99"/>
    </location>
</feature>
<dbReference type="Proteomes" id="UP001172155">
    <property type="component" value="Unassembled WGS sequence"/>
</dbReference>
<dbReference type="PANTHER" id="PTHR11685">
    <property type="entry name" value="RBR FAMILY RING FINGER AND IBR DOMAIN-CONTAINING"/>
    <property type="match status" value="1"/>
</dbReference>
<comment type="caution">
    <text evidence="13">The sequence shown here is derived from an EMBL/GenBank/DDBJ whole genome shotgun (WGS) entry which is preliminary data.</text>
</comment>
<name>A0AA40EWD0_9PEZI</name>
<evidence type="ECO:0000256" key="10">
    <source>
        <dbReference type="SAM" id="MobiDB-lite"/>
    </source>
</evidence>
<keyword evidence="4" id="KW-0479">Metal-binding</keyword>
<feature type="compositionally biased region" description="Basic and acidic residues" evidence="10">
    <location>
        <begin position="51"/>
        <end position="64"/>
    </location>
</feature>
<dbReference type="InterPro" id="IPR017907">
    <property type="entry name" value="Znf_RING_CS"/>
</dbReference>